<evidence type="ECO:0000259" key="4">
    <source>
        <dbReference type="Pfam" id="PF24512"/>
    </source>
</evidence>
<feature type="chain" id="PRO_5004157437" evidence="1">
    <location>
        <begin position="17"/>
        <end position="501"/>
    </location>
</feature>
<protein>
    <submittedName>
        <fullName evidence="5">CUB-like domain-containing protein</fullName>
    </submittedName>
</protein>
<dbReference type="Pfam" id="PF24511">
    <property type="entry name" value="DUF7591"/>
    <property type="match status" value="1"/>
</dbReference>
<keyword evidence="6" id="KW-1185">Reference proteome</keyword>
<dbReference type="HOGENOM" id="CLU_025754_0_0_1"/>
<dbReference type="CTD" id="178249"/>
<dbReference type="InParanoid" id="O17949"/>
<evidence type="ECO:0000313" key="6">
    <source>
        <dbReference type="Proteomes" id="UP000001940"/>
    </source>
</evidence>
<organism evidence="5 6">
    <name type="scientific">Caenorhabditis elegans</name>
    <dbReference type="NCBI Taxonomy" id="6239"/>
    <lineage>
        <taxon>Eukaryota</taxon>
        <taxon>Metazoa</taxon>
        <taxon>Ecdysozoa</taxon>
        <taxon>Nematoda</taxon>
        <taxon>Chromadorea</taxon>
        <taxon>Rhabditida</taxon>
        <taxon>Rhabditina</taxon>
        <taxon>Rhabditomorpha</taxon>
        <taxon>Rhabditoidea</taxon>
        <taxon>Rhabditidae</taxon>
        <taxon>Peloderinae</taxon>
        <taxon>Caenorhabditis</taxon>
    </lineage>
</organism>
<dbReference type="RefSeq" id="NP_502489.1">
    <property type="nucleotide sequence ID" value="NM_070088.3"/>
</dbReference>
<dbReference type="FunCoup" id="O17949">
    <property type="interactions" value="145"/>
</dbReference>
<feature type="domain" description="CUB-like" evidence="2">
    <location>
        <begin position="23"/>
        <end position="142"/>
    </location>
</feature>
<dbReference type="AlphaFoldDB" id="O17949"/>
<dbReference type="PANTHER" id="PTHR47920">
    <property type="entry name" value="PROTEIN CBG13378-RELATED"/>
    <property type="match status" value="1"/>
</dbReference>
<sequence>MIGILLCSLFIVLALGSNDPVQIQCPSFNSTITPDLALPSNTYYYPYPFDQNSTISSYTPNQFCKFIVEIPKLQYAYFTMMADINDDSMLTITDCNGKSEIVMTSEFQPYVFVGGQFSISLLVGTNGNNTRFAFQVQWSDFPTPNPAFYTVTKTGPALFFDEMLFENSVTITAETRATIVAFPSTYPDFTPLLRITLVFDGPDLNSPYLGTLFQALRSNKPMVSKSRQMTIFTFQENYLVGSNFVVQDYYNVQNLSESRGITCWSQSSCPVTLNAANGPVSAMTLNADDGDEYIKRLDLSPGSILKIYCGAKKEDDDSNLIVTYNAEQSKTNIPQKFYGDIMTYYLANGTALVELAEDSNYTRWNDASSGREGFMSSRKFGELEFYQDVYEEIGGFYLNSTFQFEVNVTHLDVSNVAVLTLTFGNETGSPTIHQISNSTNFQLGQVIEAVGRNMTVSYFTNGTATNGFFLNFKISSLETKFANFKHPKVILVISVLSMMLF</sequence>
<dbReference type="Pfam" id="PF02408">
    <property type="entry name" value="CUB_2"/>
    <property type="match status" value="1"/>
</dbReference>
<dbReference type="UCSC" id="K10D11.6">
    <property type="organism name" value="c. elegans"/>
</dbReference>
<dbReference type="Pfam" id="PF24512">
    <property type="entry name" value="DUF7592"/>
    <property type="match status" value="1"/>
</dbReference>
<dbReference type="PANTHER" id="PTHR47920:SF1">
    <property type="entry name" value="CUB-LIKE DOMAIN-CONTAINING PROTEIN"/>
    <property type="match status" value="1"/>
</dbReference>
<dbReference type="Bgee" id="WBGene00010750">
    <property type="expression patterns" value="Expressed in adult organism and 1 other cell type or tissue"/>
</dbReference>
<dbReference type="KEGG" id="cel:CELE_K10D11.6"/>
<dbReference type="AGR" id="WB:WBGene00010750"/>
<accession>O17949</accession>
<dbReference type="PhylomeDB" id="O17949"/>
<dbReference type="WormBase" id="K10D11.6">
    <property type="protein sequence ID" value="CE16243"/>
    <property type="gene ID" value="WBGene00010750"/>
</dbReference>
<dbReference type="InterPro" id="IPR056014">
    <property type="entry name" value="DUF7592"/>
</dbReference>
<feature type="signal peptide" evidence="1">
    <location>
        <begin position="1"/>
        <end position="16"/>
    </location>
</feature>
<dbReference type="InterPro" id="IPR056013">
    <property type="entry name" value="DUF7591"/>
</dbReference>
<keyword evidence="1" id="KW-0732">Signal</keyword>
<name>O17949_CAEEL</name>
<dbReference type="Proteomes" id="UP000001940">
    <property type="component" value="Chromosome IV"/>
</dbReference>
<gene>
    <name evidence="5" type="ORF">CELE_K10D11.6</name>
    <name evidence="5 7" type="ORF">K10D11.6</name>
</gene>
<evidence type="ECO:0000259" key="2">
    <source>
        <dbReference type="Pfam" id="PF02408"/>
    </source>
</evidence>
<dbReference type="eggNOG" id="ENOG502TH3M">
    <property type="taxonomic scope" value="Eukaryota"/>
</dbReference>
<proteinExistence type="predicted"/>
<evidence type="ECO:0000256" key="1">
    <source>
        <dbReference type="SAM" id="SignalP"/>
    </source>
</evidence>
<feature type="domain" description="DUF7591" evidence="3">
    <location>
        <begin position="250"/>
        <end position="358"/>
    </location>
</feature>
<dbReference type="EMBL" id="BX284604">
    <property type="protein sequence ID" value="CAB03525.1"/>
    <property type="molecule type" value="Genomic_DNA"/>
</dbReference>
<dbReference type="GeneID" id="178249"/>
<dbReference type="PaxDb" id="6239-K10D11.6"/>
<evidence type="ECO:0000259" key="3">
    <source>
        <dbReference type="Pfam" id="PF24511"/>
    </source>
</evidence>
<feature type="domain" description="DUF7592" evidence="4">
    <location>
        <begin position="163"/>
        <end position="233"/>
    </location>
</feature>
<evidence type="ECO:0000313" key="5">
    <source>
        <dbReference type="EMBL" id="CAB03525.1"/>
    </source>
</evidence>
<reference evidence="5 6" key="1">
    <citation type="journal article" date="1998" name="Science">
        <title>Genome sequence of the nematode C. elegans: a platform for investigating biology.</title>
        <authorList>
            <consortium name="The C. elegans sequencing consortium"/>
            <person name="Sulson J.E."/>
            <person name="Waterston R."/>
        </authorList>
    </citation>
    <scope>NUCLEOTIDE SEQUENCE [LARGE SCALE GENOMIC DNA]</scope>
    <source>
        <strain evidence="5 6">Bristol N2</strain>
    </source>
</reference>
<dbReference type="InterPro" id="IPR003366">
    <property type="entry name" value="CUB-like_dom"/>
</dbReference>
<dbReference type="PIR" id="T23566">
    <property type="entry name" value="T23566"/>
</dbReference>
<dbReference type="OrthoDB" id="5788354at2759"/>
<evidence type="ECO:0000313" key="7">
    <source>
        <dbReference type="WormBase" id="K10D11.6"/>
    </source>
</evidence>
<dbReference type="OMA" id="QMTIFTF"/>